<dbReference type="AlphaFoldDB" id="A0A9D3MMH2"/>
<feature type="transmembrane region" description="Helical" evidence="2">
    <location>
        <begin position="34"/>
        <end position="58"/>
    </location>
</feature>
<sequence length="62" mass="6306">MAEGVTSLGGLNGTLAPPDPALAGGDPPTDVWRVVQMVITVVIFLVGIPLNGLVVWVLGVRG</sequence>
<comment type="caution">
    <text evidence="3">The sequence shown here is derived from an EMBL/GenBank/DDBJ whole genome shotgun (WGS) entry which is preliminary data.</text>
</comment>
<dbReference type="Proteomes" id="UP001044222">
    <property type="component" value="Unassembled WGS sequence"/>
</dbReference>
<feature type="non-terminal residue" evidence="3">
    <location>
        <position position="62"/>
    </location>
</feature>
<keyword evidence="2" id="KW-0472">Membrane</keyword>
<keyword evidence="2" id="KW-1133">Transmembrane helix</keyword>
<accession>A0A9D3MMH2</accession>
<evidence type="ECO:0000256" key="1">
    <source>
        <dbReference type="SAM" id="MobiDB-lite"/>
    </source>
</evidence>
<evidence type="ECO:0008006" key="5">
    <source>
        <dbReference type="Google" id="ProtNLM"/>
    </source>
</evidence>
<feature type="region of interest" description="Disordered" evidence="1">
    <location>
        <begin position="1"/>
        <end position="22"/>
    </location>
</feature>
<protein>
    <recommendedName>
        <fullName evidence="5">G-protein coupled receptors family 1 profile domain-containing protein</fullName>
    </recommendedName>
</protein>
<evidence type="ECO:0000256" key="2">
    <source>
        <dbReference type="SAM" id="Phobius"/>
    </source>
</evidence>
<gene>
    <name evidence="3" type="ORF">ANANG_G00053190</name>
</gene>
<evidence type="ECO:0000313" key="3">
    <source>
        <dbReference type="EMBL" id="KAG5851582.1"/>
    </source>
</evidence>
<name>A0A9D3MMH2_ANGAN</name>
<reference evidence="3" key="1">
    <citation type="submission" date="2021-01" db="EMBL/GenBank/DDBJ databases">
        <title>A chromosome-scale assembly of European eel, Anguilla anguilla.</title>
        <authorList>
            <person name="Henkel C."/>
            <person name="Jong-Raadsen S.A."/>
            <person name="Dufour S."/>
            <person name="Weltzien F.-A."/>
            <person name="Palstra A.P."/>
            <person name="Pelster B."/>
            <person name="Spaink H.P."/>
            <person name="Van Den Thillart G.E."/>
            <person name="Jansen H."/>
            <person name="Zahm M."/>
            <person name="Klopp C."/>
            <person name="Cedric C."/>
            <person name="Louis A."/>
            <person name="Berthelot C."/>
            <person name="Parey E."/>
            <person name="Roest Crollius H."/>
            <person name="Montfort J."/>
            <person name="Robinson-Rechavi M."/>
            <person name="Bucao C."/>
            <person name="Bouchez O."/>
            <person name="Gislard M."/>
            <person name="Lluch J."/>
            <person name="Milhes M."/>
            <person name="Lampietro C."/>
            <person name="Lopez Roques C."/>
            <person name="Donnadieu C."/>
            <person name="Braasch I."/>
            <person name="Desvignes T."/>
            <person name="Postlethwait J."/>
            <person name="Bobe J."/>
            <person name="Guiguen Y."/>
            <person name="Dirks R."/>
        </authorList>
    </citation>
    <scope>NUCLEOTIDE SEQUENCE</scope>
    <source>
        <strain evidence="3">Tag_6206</strain>
        <tissue evidence="3">Liver</tissue>
    </source>
</reference>
<keyword evidence="4" id="KW-1185">Reference proteome</keyword>
<evidence type="ECO:0000313" key="4">
    <source>
        <dbReference type="Proteomes" id="UP001044222"/>
    </source>
</evidence>
<feature type="compositionally biased region" description="Low complexity" evidence="1">
    <location>
        <begin position="13"/>
        <end position="22"/>
    </location>
</feature>
<proteinExistence type="predicted"/>
<dbReference type="EMBL" id="JAFIRN010000003">
    <property type="protein sequence ID" value="KAG5851582.1"/>
    <property type="molecule type" value="Genomic_DNA"/>
</dbReference>
<keyword evidence="2" id="KW-0812">Transmembrane</keyword>
<organism evidence="3 4">
    <name type="scientific">Anguilla anguilla</name>
    <name type="common">European freshwater eel</name>
    <name type="synonym">Muraena anguilla</name>
    <dbReference type="NCBI Taxonomy" id="7936"/>
    <lineage>
        <taxon>Eukaryota</taxon>
        <taxon>Metazoa</taxon>
        <taxon>Chordata</taxon>
        <taxon>Craniata</taxon>
        <taxon>Vertebrata</taxon>
        <taxon>Euteleostomi</taxon>
        <taxon>Actinopterygii</taxon>
        <taxon>Neopterygii</taxon>
        <taxon>Teleostei</taxon>
        <taxon>Anguilliformes</taxon>
        <taxon>Anguillidae</taxon>
        <taxon>Anguilla</taxon>
    </lineage>
</organism>